<name>A0A507DFG7_9FUNG</name>
<protein>
    <submittedName>
        <fullName evidence="2">Uncharacterized protein</fullName>
    </submittedName>
</protein>
<feature type="region of interest" description="Disordered" evidence="1">
    <location>
        <begin position="54"/>
        <end position="78"/>
    </location>
</feature>
<evidence type="ECO:0000313" key="5">
    <source>
        <dbReference type="Proteomes" id="UP000320475"/>
    </source>
</evidence>
<accession>A0A507DFG7</accession>
<proteinExistence type="predicted"/>
<dbReference type="EMBL" id="QEAN01000011">
    <property type="protein sequence ID" value="TPX53900.1"/>
    <property type="molecule type" value="Genomic_DNA"/>
</dbReference>
<dbReference type="EMBL" id="QEAM01000024">
    <property type="protein sequence ID" value="TPX49997.1"/>
    <property type="molecule type" value="Genomic_DNA"/>
</dbReference>
<evidence type="ECO:0000256" key="1">
    <source>
        <dbReference type="SAM" id="MobiDB-lite"/>
    </source>
</evidence>
<evidence type="ECO:0000313" key="4">
    <source>
        <dbReference type="Proteomes" id="UP000317494"/>
    </source>
</evidence>
<gene>
    <name evidence="2" type="ORF">SeLEV6574_g01172</name>
    <name evidence="3" type="ORF">SeMB42_g00546</name>
</gene>
<reference evidence="4 5" key="1">
    <citation type="journal article" date="2019" name="Sci. Rep.">
        <title>Comparative genomics of chytrid fungi reveal insights into the obligate biotrophic and pathogenic lifestyle of Synchytrium endobioticum.</title>
        <authorList>
            <person name="van de Vossenberg B.T.L.H."/>
            <person name="Warris S."/>
            <person name="Nguyen H.D.T."/>
            <person name="van Gent-Pelzer M.P.E."/>
            <person name="Joly D.L."/>
            <person name="van de Geest H.C."/>
            <person name="Bonants P.J.M."/>
            <person name="Smith D.S."/>
            <person name="Levesque C.A."/>
            <person name="van der Lee T.A.J."/>
        </authorList>
    </citation>
    <scope>NUCLEOTIDE SEQUENCE [LARGE SCALE GENOMIC DNA]</scope>
    <source>
        <strain evidence="2 5">LEV6574</strain>
        <strain evidence="3 4">MB42</strain>
    </source>
</reference>
<keyword evidence="4" id="KW-1185">Reference proteome</keyword>
<feature type="compositionally biased region" description="Low complexity" evidence="1">
    <location>
        <begin position="57"/>
        <end position="73"/>
    </location>
</feature>
<sequence length="92" mass="9837">MSTVVTFQPISIPSRGINSDTTEDTVLAAPNTSATPRNVARTFPKVTEWSQTAHGGLCSQSSSNLHSSSTSLSDTRARTVDLYANHQVSEDL</sequence>
<evidence type="ECO:0000313" key="2">
    <source>
        <dbReference type="EMBL" id="TPX49997.1"/>
    </source>
</evidence>
<dbReference type="Proteomes" id="UP000317494">
    <property type="component" value="Unassembled WGS sequence"/>
</dbReference>
<dbReference type="AlphaFoldDB" id="A0A507DFG7"/>
<comment type="caution">
    <text evidence="2">The sequence shown here is derived from an EMBL/GenBank/DDBJ whole genome shotgun (WGS) entry which is preliminary data.</text>
</comment>
<evidence type="ECO:0000313" key="3">
    <source>
        <dbReference type="EMBL" id="TPX53900.1"/>
    </source>
</evidence>
<organism evidence="2 5">
    <name type="scientific">Synchytrium endobioticum</name>
    <dbReference type="NCBI Taxonomy" id="286115"/>
    <lineage>
        <taxon>Eukaryota</taxon>
        <taxon>Fungi</taxon>
        <taxon>Fungi incertae sedis</taxon>
        <taxon>Chytridiomycota</taxon>
        <taxon>Chytridiomycota incertae sedis</taxon>
        <taxon>Chytridiomycetes</taxon>
        <taxon>Synchytriales</taxon>
        <taxon>Synchytriaceae</taxon>
        <taxon>Synchytrium</taxon>
    </lineage>
</organism>
<dbReference type="Proteomes" id="UP000320475">
    <property type="component" value="Unassembled WGS sequence"/>
</dbReference>
<dbReference type="VEuPathDB" id="FungiDB:SeMB42_g00546"/>